<dbReference type="Proteomes" id="UP000182719">
    <property type="component" value="Unassembled WGS sequence"/>
</dbReference>
<gene>
    <name evidence="1" type="ORF">SAMN05444354_1056</name>
</gene>
<keyword evidence="2" id="KW-1185">Reference proteome</keyword>
<organism evidence="1 2">
    <name type="scientific">Stigmatella aurantiaca</name>
    <dbReference type="NCBI Taxonomy" id="41"/>
    <lineage>
        <taxon>Bacteria</taxon>
        <taxon>Pseudomonadati</taxon>
        <taxon>Myxococcota</taxon>
        <taxon>Myxococcia</taxon>
        <taxon>Myxococcales</taxon>
        <taxon>Cystobacterineae</taxon>
        <taxon>Archangiaceae</taxon>
        <taxon>Stigmatella</taxon>
    </lineage>
</organism>
<proteinExistence type="predicted"/>
<dbReference type="EMBL" id="FOAP01000005">
    <property type="protein sequence ID" value="SEL24527.1"/>
    <property type="molecule type" value="Genomic_DNA"/>
</dbReference>
<dbReference type="AlphaFoldDB" id="A0A1H7NNH7"/>
<name>A0A1H7NNH7_STIAU</name>
<sequence>MRWRVVLGGLVGLLLPLPLIFLLSALLQPKQPEMHHEGKRVSPVLDTEERTRRETYRRECGTSQECEPPLGCVFDARISAWYCTDSQCATDAECLEDQRCQRIATEGDGPLVRFCVPVGRRKEGERCYELPGTKDAACAAGLVCAGQGGWCARPCGLDVSGTCPEGFSCVGTALEPVCLPTCEEKGCPTGQQCVRHEEGGSACAEVYGTPCQQTPCPETQECDVDQIPEQPGKVWMVCRERCGEGLPACSEGKVCDGWRCKPACTPQEATGCGEGYRCEKRRPGRPYACQPDW</sequence>
<evidence type="ECO:0000313" key="1">
    <source>
        <dbReference type="EMBL" id="SEL24527.1"/>
    </source>
</evidence>
<reference evidence="2" key="1">
    <citation type="submission" date="2016-10" db="EMBL/GenBank/DDBJ databases">
        <authorList>
            <person name="Varghese N."/>
            <person name="Submissions S."/>
        </authorList>
    </citation>
    <scope>NUCLEOTIDE SEQUENCE [LARGE SCALE GENOMIC DNA]</scope>
    <source>
        <strain evidence="2">DSM 17044</strain>
    </source>
</reference>
<protein>
    <submittedName>
        <fullName evidence="1">Uncharacterized protein</fullName>
    </submittedName>
</protein>
<accession>A0A1H7NNH7</accession>
<dbReference type="OrthoDB" id="5382835at2"/>
<evidence type="ECO:0000313" key="2">
    <source>
        <dbReference type="Proteomes" id="UP000182719"/>
    </source>
</evidence>